<keyword evidence="2" id="KW-0596">Phosphopantetheine</keyword>
<dbReference type="Gene3D" id="3.10.129.110">
    <property type="entry name" value="Polyketide synthase dehydratase"/>
    <property type="match status" value="1"/>
</dbReference>
<dbReference type="SUPFAM" id="SSF55048">
    <property type="entry name" value="Probable ACP-binding domain of malonyl-CoA ACP transacylase"/>
    <property type="match status" value="1"/>
</dbReference>
<feature type="region of interest" description="N-terminal hotdog fold" evidence="9">
    <location>
        <begin position="977"/>
        <end position="1114"/>
    </location>
</feature>
<evidence type="ECO:0000256" key="9">
    <source>
        <dbReference type="PROSITE-ProRule" id="PRU01363"/>
    </source>
</evidence>
<dbReference type="InterPro" id="IPR036291">
    <property type="entry name" value="NAD(P)-bd_dom_sf"/>
</dbReference>
<evidence type="ECO:0000256" key="8">
    <source>
        <dbReference type="ARBA" id="ARBA00023315"/>
    </source>
</evidence>
<dbReference type="InterPro" id="IPR020843">
    <property type="entry name" value="ER"/>
</dbReference>
<evidence type="ECO:0000256" key="3">
    <source>
        <dbReference type="ARBA" id="ARBA00022553"/>
    </source>
</evidence>
<accession>A0A8K0S9I4</accession>
<feature type="active site" description="Proton donor; for dehydratase activity" evidence="9">
    <location>
        <position position="1197"/>
    </location>
</feature>
<dbReference type="InterPro" id="IPR009081">
    <property type="entry name" value="PP-bd_ACP"/>
</dbReference>
<dbReference type="InterPro" id="IPR056501">
    <property type="entry name" value="NAD-bd_HRPKS_sdrA"/>
</dbReference>
<dbReference type="GO" id="GO:0030639">
    <property type="term" value="P:polyketide biosynthetic process"/>
    <property type="evidence" value="ECO:0007669"/>
    <property type="project" value="UniProtKB-ARBA"/>
</dbReference>
<dbReference type="GO" id="GO:0031177">
    <property type="term" value="F:phosphopantetheine binding"/>
    <property type="evidence" value="ECO:0007669"/>
    <property type="project" value="InterPro"/>
</dbReference>
<dbReference type="CDD" id="cd00833">
    <property type="entry name" value="PKS"/>
    <property type="match status" value="1"/>
</dbReference>
<dbReference type="Pfam" id="PF00109">
    <property type="entry name" value="ketoacyl-synt"/>
    <property type="match status" value="1"/>
</dbReference>
<dbReference type="InterPro" id="IPR018201">
    <property type="entry name" value="Ketoacyl_synth_AS"/>
</dbReference>
<dbReference type="Gene3D" id="3.90.180.10">
    <property type="entry name" value="Medium-chain alcohol dehydrogenases, catalytic domain"/>
    <property type="match status" value="1"/>
</dbReference>
<proteinExistence type="predicted"/>
<dbReference type="SMART" id="SM00822">
    <property type="entry name" value="PKS_KR"/>
    <property type="match status" value="1"/>
</dbReference>
<keyword evidence="4" id="KW-0808">Transferase</keyword>
<dbReference type="InterPro" id="IPR013968">
    <property type="entry name" value="PKS_KR"/>
</dbReference>
<dbReference type="SUPFAM" id="SSF53901">
    <property type="entry name" value="Thiolase-like"/>
    <property type="match status" value="1"/>
</dbReference>
<dbReference type="GO" id="GO:0004315">
    <property type="term" value="F:3-oxoacyl-[acyl-carrier-protein] synthase activity"/>
    <property type="evidence" value="ECO:0007669"/>
    <property type="project" value="InterPro"/>
</dbReference>
<dbReference type="Gene3D" id="1.10.1200.10">
    <property type="entry name" value="ACP-like"/>
    <property type="match status" value="1"/>
</dbReference>
<evidence type="ECO:0000259" key="12">
    <source>
        <dbReference type="PROSITE" id="PS52004"/>
    </source>
</evidence>
<dbReference type="GO" id="GO:0006633">
    <property type="term" value="P:fatty acid biosynthetic process"/>
    <property type="evidence" value="ECO:0007669"/>
    <property type="project" value="InterPro"/>
</dbReference>
<dbReference type="GO" id="GO:0004312">
    <property type="term" value="F:fatty acid synthase activity"/>
    <property type="evidence" value="ECO:0007669"/>
    <property type="project" value="TreeGrafter"/>
</dbReference>
<dbReference type="SMART" id="SM00826">
    <property type="entry name" value="PKS_DH"/>
    <property type="match status" value="1"/>
</dbReference>
<gene>
    <name evidence="14" type="ORF">B0I35DRAFT_363771</name>
</gene>
<dbReference type="Proteomes" id="UP000813444">
    <property type="component" value="Unassembled WGS sequence"/>
</dbReference>
<dbReference type="InterPro" id="IPR029063">
    <property type="entry name" value="SAM-dependent_MTases_sf"/>
</dbReference>
<dbReference type="EMBL" id="JAGPNK010000026">
    <property type="protein sequence ID" value="KAH7304047.1"/>
    <property type="molecule type" value="Genomic_DNA"/>
</dbReference>
<dbReference type="InterPro" id="IPR020806">
    <property type="entry name" value="PKS_PP-bd"/>
</dbReference>
<dbReference type="GO" id="GO:0016491">
    <property type="term" value="F:oxidoreductase activity"/>
    <property type="evidence" value="ECO:0007669"/>
    <property type="project" value="UniProtKB-KW"/>
</dbReference>
<dbReference type="SMART" id="SM00823">
    <property type="entry name" value="PKS_PP"/>
    <property type="match status" value="1"/>
</dbReference>
<evidence type="ECO:0000256" key="7">
    <source>
        <dbReference type="ARBA" id="ARBA00023268"/>
    </source>
</evidence>
<dbReference type="InterPro" id="IPR014031">
    <property type="entry name" value="Ketoacyl_synth_C"/>
</dbReference>
<dbReference type="Pfam" id="PF21089">
    <property type="entry name" value="PKS_DH_N"/>
    <property type="match status" value="1"/>
</dbReference>
<reference evidence="14" key="1">
    <citation type="journal article" date="2021" name="Nat. Commun.">
        <title>Genetic determinants of endophytism in the Arabidopsis root mycobiome.</title>
        <authorList>
            <person name="Mesny F."/>
            <person name="Miyauchi S."/>
            <person name="Thiergart T."/>
            <person name="Pickel B."/>
            <person name="Atanasova L."/>
            <person name="Karlsson M."/>
            <person name="Huettel B."/>
            <person name="Barry K.W."/>
            <person name="Haridas S."/>
            <person name="Chen C."/>
            <person name="Bauer D."/>
            <person name="Andreopoulos W."/>
            <person name="Pangilinan J."/>
            <person name="LaButti K."/>
            <person name="Riley R."/>
            <person name="Lipzen A."/>
            <person name="Clum A."/>
            <person name="Drula E."/>
            <person name="Henrissat B."/>
            <person name="Kohler A."/>
            <person name="Grigoriev I.V."/>
            <person name="Martin F.M."/>
            <person name="Hacquard S."/>
        </authorList>
    </citation>
    <scope>NUCLEOTIDE SEQUENCE</scope>
    <source>
        <strain evidence="14">MPI-CAGE-CH-0235</strain>
    </source>
</reference>
<evidence type="ECO:0000256" key="1">
    <source>
        <dbReference type="ARBA" id="ARBA00005179"/>
    </source>
</evidence>
<evidence type="ECO:0000256" key="5">
    <source>
        <dbReference type="ARBA" id="ARBA00022857"/>
    </source>
</evidence>
<keyword evidence="3" id="KW-0597">Phosphoprotein</keyword>
<keyword evidence="6" id="KW-0560">Oxidoreductase</keyword>
<dbReference type="PROSITE" id="PS00012">
    <property type="entry name" value="PHOSPHOPANTETHEINE"/>
    <property type="match status" value="1"/>
</dbReference>
<dbReference type="InterPro" id="IPR016035">
    <property type="entry name" value="Acyl_Trfase/lysoPLipase"/>
</dbReference>
<keyword evidence="5" id="KW-0521">NADP</keyword>
<dbReference type="Pfam" id="PF00550">
    <property type="entry name" value="PP-binding"/>
    <property type="match status" value="1"/>
</dbReference>
<dbReference type="InterPro" id="IPR050091">
    <property type="entry name" value="PKS_NRPS_Biosynth_Enz"/>
</dbReference>
<dbReference type="InterPro" id="IPR014030">
    <property type="entry name" value="Ketoacyl_synth_N"/>
</dbReference>
<dbReference type="PROSITE" id="PS50075">
    <property type="entry name" value="CARRIER"/>
    <property type="match status" value="1"/>
</dbReference>
<dbReference type="SMART" id="SM00827">
    <property type="entry name" value="PKS_AT"/>
    <property type="match status" value="1"/>
</dbReference>
<evidence type="ECO:0000256" key="4">
    <source>
        <dbReference type="ARBA" id="ARBA00022679"/>
    </source>
</evidence>
<evidence type="ECO:0000256" key="6">
    <source>
        <dbReference type="ARBA" id="ARBA00023002"/>
    </source>
</evidence>
<keyword evidence="7" id="KW-0511">Multifunctional enzyme</keyword>
<dbReference type="SUPFAM" id="SSF53335">
    <property type="entry name" value="S-adenosyl-L-methionine-dependent methyltransferases"/>
    <property type="match status" value="1"/>
</dbReference>
<dbReference type="Pfam" id="PF08242">
    <property type="entry name" value="Methyltransf_12"/>
    <property type="match status" value="1"/>
</dbReference>
<sequence>MESTSSGVHTSNSSNSHEMDGEETDPIVICGFAIKFPEDTSCPENLWQILTEKRCLVSEFPESRFNIDGFYDARNSSNSIPLRGGYFINDDISAFDADFFSIPPVEAASLDPMQRWLLETTYHALEASGIPMETAAGSATGVFTGCFSNDYLIQLHRDAECLPTYAATGTGLSMLANRLSWFFDFRGPSIGLDSACSSGAMGIDIACQSLRSKSCDMAVVAGGNLTFSPEMYKMMTNMRFLSPDSRCYSFDHRANGYARGEGICVVILKRLSSAMQQGNVIRAVIRSTRSNEDGRTQGITQPNPSAQESLIHQTYKAAGLSMHHTRYFEAHGTGTALGDPIEAQAIGSAFKRHRSGSDPLFVGALKSNIGHLEGASALASLVKTVLVLERGIIPPNANFERISPMIDASTLNLKFPQQSYPWPIPGLRRAPINSFGYGGANSHIVLDDAYNYMRLRSLSGRHCTVAVPGGDDIPSFQTWPKLLTVMPKEASTGDPGHRLLVLSSADDNGIKRLAAHMAAYVARHPTSDGSFLDDLVYTLGRHRSNLLWRAYAVVANPSQILDLPSHMSKPIQRPSSIPWLGYVFTGQGAQWHAMGRELLCYERFRQSILSAETYLATLGWSWSFREQMLKSEESPLLNDASYSQTTSTVLQIALVDLLRSLNVQPSSVVGHSSGEIAAAYAAGFISAESACKLAYYRGLCTAELAKSASPPHDGAMISVGLPENEVGDLLRDIRRHSTSFGITIACVNSPTNVTVSGERHLIERLKTVLDSLDVFSRNLRVPVAYHSAQMNKVSDKYIRMVGQLSRPVPPVNQIPMISSVNSSQVSAEQVLDPEYWALNLVSTVHFRSAVETMCTHQSRNADVSRTGCLVEIGPHAALAGPIREILSRIPGSNGSIEYHSVLKRDQSATATMLATLGALRCMDITVDLAVANQPSPSTATPRSMLVNLPPYPFDRSQKHWYESRLSRSYRTRRNPPSEILGVPSNDWNPTAGARWRHFLKASEIDWIKHHVINDSTLFPAGGMIAMAVEAALQLTGEDHPIEAFILRDVTFEKPIDLTSPSSIQLEVQTTLHPVPNTDQETSSTHHFMIQTYDKIKDEWLLNCQGVITVDKLQEIEEWTREAAKLHLPNGMEPFRTTQPTWRHIDHGDMYESLKKYGYHYGPSFQRARVQRFSGRLAAAEVASHDVSRYTLHPAILDTLFHLSFTALTQGGSLAMSTCIPTRLDCIIVDPRGPSSTNQPTLQAFTSISSVAQRGFSCEGVLMSPDTPEKTMVWFKGLTLANISSNSGVTLPSRTSPLFCMEISTKVALSKMTNEKISKMLKEMHPDEETLKPLFENLEMLVKLSLDQVIRNVDSNVCQEPWMQSYWNWVRHHRKEPVDILVSDGNTDDVASRIPGKSLREIVKQVSLVNHTGRLYALVAENLEGMLRGEVKPSEMLFGSDALSNYYEELDDYACSRRLSAYVDLLAHEKPGMNILEVGGGTGAGTRRILDAIRMNPYDPSALLRCNRYDFTDISTSFLSKARQEFNAFHSQMAFRKLDIEQSLAKQGFQDAEYDVVLAVSVLHIASDLAKALTSIRKSLKPGGKLIAQEFFSDNGWIIGYIFGLFPGWWQGTPHGRPLSPNITVEAWDRLLRGCGFSGIDLNFVYGEDTCYHHGWLVTTAVEQAAPIVPQPQMSRVVIVTNTGESCQQQQLLANALLQKIQSSFAIRIAVQTLDEGYRGKQPIVDSLVVLLTNYGQLLLERLREEDLRMIKSLVGGSRHLLWVSSGEPDQDRPDGGMLEGLTRTLRSEDTDLHLVTLSLDKAQCPHSHITHIIQVMCEMMSTLAQQPYEEAYVEIDSVLHTRRLLASSRVQSAMGERLKKNRMISATIGADNDVQFTLSISPSGQPQYQQAFILPRMSHHAEDSIDVRVAAFSLDHRDSIAASGYQEHPTFGTYASGTVLSSSTSTCFTPGTAVFVACRPAASSHLRVKPHNVVELPDGLSFTNACWFLPPMIAAYHCLVEVARVQSSDTVLIHGGGSLAGQAALQLLLQNGFNQVWTTVSDEKEKWDLTHRFGIAPNCIVPRQLLGRMSVIGASELFPKFDKVFSVDNEHIRSDSTLIQHLRPGGHYVGLQPRDQALFDAHNLTSRQATTVNISMSFVDMALVQHTHQSLEYAAHNVNAALRPVPSQVLSSLPASQISDVFIGLKKGNMNDPVVVELADSNRIQVQVENRPDYVLHSDATYVIAGGLGGLGQHMARWLVSRGARYLILLSRSGATKPSDYALKREFAGQGVQIETPACDIGQQQSLRSVIESLSKRLPPIRGCIQASMVMEESIFEKMTLESWQAVSNPKVRGSWNLHTVLPRKMDFFILFSSAIGILGSPSLGAYSAGNTFQDSLAHYRVLHGEHAISLDIGGVSDDGFIARSKEQRNSFFKRNPHLTPMTIADVLALLDMYCCPSHMATQSQPHQAIVGISPPGLVNRDGASFVMSQPFWGHIRHIPWSHNEDAGDPEGKPNDSEASAVHQLKRLLAAGMDKDATQFAVAVLTSRIAGLLGMETSHIDQHRPINQLGVDSLVGIELRNWISATFDIKIPVLEISSGISAAELGSNIVSMAMGKGILTAVDSTQNP</sequence>
<dbReference type="Pfam" id="PF23114">
    <property type="entry name" value="NAD-bd_HRPKS_sdrA"/>
    <property type="match status" value="1"/>
</dbReference>
<evidence type="ECO:0000256" key="2">
    <source>
        <dbReference type="ARBA" id="ARBA00022450"/>
    </source>
</evidence>
<name>A0A8K0S9I4_9HYPO</name>
<protein>
    <submittedName>
        <fullName evidence="14">Polyketide synthase</fullName>
    </submittedName>
</protein>
<feature type="region of interest" description="Disordered" evidence="10">
    <location>
        <begin position="1"/>
        <end position="22"/>
    </location>
</feature>
<dbReference type="SUPFAM" id="SSF51735">
    <property type="entry name" value="NAD(P)-binding Rossmann-fold domains"/>
    <property type="match status" value="2"/>
</dbReference>
<comment type="caution">
    <text evidence="14">The sequence shown here is derived from an EMBL/GenBank/DDBJ whole genome shotgun (WGS) entry which is preliminary data.</text>
</comment>
<dbReference type="InterPro" id="IPR016036">
    <property type="entry name" value="Malonyl_transacylase_ACP-bd"/>
</dbReference>
<evidence type="ECO:0000259" key="11">
    <source>
        <dbReference type="PROSITE" id="PS50075"/>
    </source>
</evidence>
<feature type="domain" description="Carrier" evidence="11">
    <location>
        <begin position="2516"/>
        <end position="2593"/>
    </location>
</feature>
<feature type="domain" description="Ketosynthase family 3 (KS3)" evidence="12">
    <location>
        <begin position="24"/>
        <end position="448"/>
    </location>
</feature>
<dbReference type="InterPro" id="IPR014043">
    <property type="entry name" value="Acyl_transferase_dom"/>
</dbReference>
<evidence type="ECO:0000313" key="14">
    <source>
        <dbReference type="EMBL" id="KAH7304047.1"/>
    </source>
</evidence>
<dbReference type="InterPro" id="IPR049551">
    <property type="entry name" value="PKS_DH_C"/>
</dbReference>
<feature type="compositionally biased region" description="Low complexity" evidence="10">
    <location>
        <begin position="1"/>
        <end position="16"/>
    </location>
</feature>
<dbReference type="InterPro" id="IPR013217">
    <property type="entry name" value="Methyltransf_12"/>
</dbReference>
<dbReference type="Gene3D" id="3.40.47.10">
    <property type="match status" value="1"/>
</dbReference>
<dbReference type="PROSITE" id="PS00606">
    <property type="entry name" value="KS3_1"/>
    <property type="match status" value="1"/>
</dbReference>
<dbReference type="Pfam" id="PF08659">
    <property type="entry name" value="KR"/>
    <property type="match status" value="1"/>
</dbReference>
<organism evidence="14 15">
    <name type="scientific">Stachybotrys elegans</name>
    <dbReference type="NCBI Taxonomy" id="80388"/>
    <lineage>
        <taxon>Eukaryota</taxon>
        <taxon>Fungi</taxon>
        <taxon>Dikarya</taxon>
        <taxon>Ascomycota</taxon>
        <taxon>Pezizomycotina</taxon>
        <taxon>Sordariomycetes</taxon>
        <taxon>Hypocreomycetidae</taxon>
        <taxon>Hypocreales</taxon>
        <taxon>Stachybotryaceae</taxon>
        <taxon>Stachybotrys</taxon>
    </lineage>
</organism>
<evidence type="ECO:0000259" key="13">
    <source>
        <dbReference type="PROSITE" id="PS52019"/>
    </source>
</evidence>
<dbReference type="Gene3D" id="3.40.50.150">
    <property type="entry name" value="Vaccinia Virus protein VP39"/>
    <property type="match status" value="1"/>
</dbReference>
<dbReference type="InterPro" id="IPR016039">
    <property type="entry name" value="Thiolase-like"/>
</dbReference>
<comment type="pathway">
    <text evidence="1">Secondary metabolite biosynthesis.</text>
</comment>
<dbReference type="InterPro" id="IPR042104">
    <property type="entry name" value="PKS_dehydratase_sf"/>
</dbReference>
<dbReference type="InterPro" id="IPR049552">
    <property type="entry name" value="PKS_DH_N"/>
</dbReference>
<dbReference type="InterPro" id="IPR011032">
    <property type="entry name" value="GroES-like_sf"/>
</dbReference>
<dbReference type="InterPro" id="IPR001227">
    <property type="entry name" value="Ac_transferase_dom_sf"/>
</dbReference>
<feature type="region of interest" description="C-terminal hotdog fold" evidence="9">
    <location>
        <begin position="1139"/>
        <end position="1288"/>
    </location>
</feature>
<dbReference type="SUPFAM" id="SSF52151">
    <property type="entry name" value="FabD/lysophospholipase-like"/>
    <property type="match status" value="1"/>
</dbReference>
<dbReference type="Pfam" id="PF02801">
    <property type="entry name" value="Ketoacyl-synt_C"/>
    <property type="match status" value="1"/>
</dbReference>
<dbReference type="Gene3D" id="3.40.366.10">
    <property type="entry name" value="Malonyl-Coenzyme A Acyl Carrier Protein, domain 2"/>
    <property type="match status" value="1"/>
</dbReference>
<dbReference type="InterPro" id="IPR020841">
    <property type="entry name" value="PKS_Beta-ketoAc_synthase_dom"/>
</dbReference>
<dbReference type="SMART" id="SM00829">
    <property type="entry name" value="PKS_ER"/>
    <property type="match status" value="1"/>
</dbReference>
<keyword evidence="15" id="KW-1185">Reference proteome</keyword>
<dbReference type="InterPro" id="IPR057326">
    <property type="entry name" value="KR_dom"/>
</dbReference>
<dbReference type="SUPFAM" id="SSF50129">
    <property type="entry name" value="GroES-like"/>
    <property type="match status" value="1"/>
</dbReference>
<feature type="active site" description="Proton acceptor; for dehydratase activity" evidence="9">
    <location>
        <position position="1010"/>
    </location>
</feature>
<dbReference type="Pfam" id="PF00698">
    <property type="entry name" value="Acyl_transf_1"/>
    <property type="match status" value="1"/>
</dbReference>
<dbReference type="InterPro" id="IPR049900">
    <property type="entry name" value="PKS_mFAS_DH"/>
</dbReference>
<dbReference type="PROSITE" id="PS52019">
    <property type="entry name" value="PKS_MFAS_DH"/>
    <property type="match status" value="1"/>
</dbReference>
<dbReference type="Gene3D" id="3.40.50.720">
    <property type="entry name" value="NAD(P)-binding Rossmann-like Domain"/>
    <property type="match status" value="2"/>
</dbReference>
<feature type="domain" description="PKS/mFAS DH" evidence="13">
    <location>
        <begin position="977"/>
        <end position="1288"/>
    </location>
</feature>
<dbReference type="Gene3D" id="3.30.70.3290">
    <property type="match status" value="1"/>
</dbReference>
<evidence type="ECO:0000313" key="15">
    <source>
        <dbReference type="Proteomes" id="UP000813444"/>
    </source>
</evidence>
<dbReference type="OrthoDB" id="329835at2759"/>
<dbReference type="SMART" id="SM00825">
    <property type="entry name" value="PKS_KS"/>
    <property type="match status" value="1"/>
</dbReference>
<evidence type="ECO:0000256" key="10">
    <source>
        <dbReference type="SAM" id="MobiDB-lite"/>
    </source>
</evidence>
<dbReference type="InterPro" id="IPR020807">
    <property type="entry name" value="PKS_DH"/>
</dbReference>
<dbReference type="InterPro" id="IPR036736">
    <property type="entry name" value="ACP-like_sf"/>
</dbReference>
<dbReference type="PANTHER" id="PTHR43775">
    <property type="entry name" value="FATTY ACID SYNTHASE"/>
    <property type="match status" value="1"/>
</dbReference>
<dbReference type="InterPro" id="IPR006162">
    <property type="entry name" value="Ppantetheine_attach_site"/>
</dbReference>
<dbReference type="PROSITE" id="PS52004">
    <property type="entry name" value="KS3_2"/>
    <property type="match status" value="1"/>
</dbReference>
<dbReference type="CDD" id="cd02440">
    <property type="entry name" value="AdoMet_MTases"/>
    <property type="match status" value="1"/>
</dbReference>
<keyword evidence="8" id="KW-0012">Acyltransferase</keyword>
<dbReference type="SUPFAM" id="SSF47336">
    <property type="entry name" value="ACP-like"/>
    <property type="match status" value="1"/>
</dbReference>
<dbReference type="Pfam" id="PF14765">
    <property type="entry name" value="PS-DH"/>
    <property type="match status" value="1"/>
</dbReference>
<dbReference type="PANTHER" id="PTHR43775:SF29">
    <property type="entry name" value="ASPERFURANONE POLYKETIDE SYNTHASE AFOG-RELATED"/>
    <property type="match status" value="1"/>
</dbReference>